<dbReference type="SUPFAM" id="SSF54236">
    <property type="entry name" value="Ubiquitin-like"/>
    <property type="match status" value="1"/>
</dbReference>
<dbReference type="PANTHER" id="PTHR23280">
    <property type="entry name" value="4.1 G PROTEIN"/>
    <property type="match status" value="1"/>
</dbReference>
<dbReference type="InterPro" id="IPR011993">
    <property type="entry name" value="PH-like_dom_sf"/>
</dbReference>
<dbReference type="Pfam" id="PF00373">
    <property type="entry name" value="FERM_M"/>
    <property type="match status" value="1"/>
</dbReference>
<dbReference type="Pfam" id="PF09379">
    <property type="entry name" value="FERM_N"/>
    <property type="match status" value="1"/>
</dbReference>
<dbReference type="PROSITE" id="PS50089">
    <property type="entry name" value="ZF_RING_2"/>
    <property type="match status" value="1"/>
</dbReference>
<dbReference type="Pfam" id="PF13920">
    <property type="entry name" value="zf-C3HC4_3"/>
    <property type="match status" value="1"/>
</dbReference>
<dbReference type="SMART" id="SM00184">
    <property type="entry name" value="RING"/>
    <property type="match status" value="1"/>
</dbReference>
<dbReference type="InterPro" id="IPR013083">
    <property type="entry name" value="Znf_RING/FYVE/PHD"/>
</dbReference>
<evidence type="ECO:0000256" key="1">
    <source>
        <dbReference type="ARBA" id="ARBA00022723"/>
    </source>
</evidence>
<dbReference type="AlphaFoldDB" id="A0AAN9BZ96"/>
<dbReference type="SUPFAM" id="SSF50729">
    <property type="entry name" value="PH domain-like"/>
    <property type="match status" value="1"/>
</dbReference>
<dbReference type="PANTHER" id="PTHR23280:SF13">
    <property type="entry name" value="E3 UBIQUITIN-PROTEIN LIGASE MYLIP"/>
    <property type="match status" value="1"/>
</dbReference>
<organism evidence="7 8">
    <name type="scientific">Littorina saxatilis</name>
    <dbReference type="NCBI Taxonomy" id="31220"/>
    <lineage>
        <taxon>Eukaryota</taxon>
        <taxon>Metazoa</taxon>
        <taxon>Spiralia</taxon>
        <taxon>Lophotrochozoa</taxon>
        <taxon>Mollusca</taxon>
        <taxon>Gastropoda</taxon>
        <taxon>Caenogastropoda</taxon>
        <taxon>Littorinimorpha</taxon>
        <taxon>Littorinoidea</taxon>
        <taxon>Littorinidae</taxon>
        <taxon>Littorina</taxon>
    </lineage>
</organism>
<dbReference type="Gene3D" id="3.10.20.90">
    <property type="entry name" value="Phosphatidylinositol 3-kinase Catalytic Subunit, Chain A, domain 1"/>
    <property type="match status" value="1"/>
</dbReference>
<gene>
    <name evidence="7" type="ORF">V1264_001338</name>
</gene>
<evidence type="ECO:0000259" key="5">
    <source>
        <dbReference type="PROSITE" id="PS50057"/>
    </source>
</evidence>
<dbReference type="FunFam" id="1.10.1170.10:FF:000002">
    <property type="entry name" value="Baculoviral IAP repeat containing 7"/>
    <property type="match status" value="1"/>
</dbReference>
<dbReference type="PROSITE" id="PS50057">
    <property type="entry name" value="FERM_3"/>
    <property type="match status" value="1"/>
</dbReference>
<evidence type="ECO:0000259" key="6">
    <source>
        <dbReference type="PROSITE" id="PS50089"/>
    </source>
</evidence>
<dbReference type="SMART" id="SM00295">
    <property type="entry name" value="B41"/>
    <property type="match status" value="1"/>
</dbReference>
<keyword evidence="8" id="KW-1185">Reference proteome</keyword>
<accession>A0AAN9BZ96</accession>
<dbReference type="InterPro" id="IPR019749">
    <property type="entry name" value="Band_41_domain"/>
</dbReference>
<evidence type="ECO:0000313" key="8">
    <source>
        <dbReference type="Proteomes" id="UP001374579"/>
    </source>
</evidence>
<dbReference type="InterPro" id="IPR019748">
    <property type="entry name" value="FERM_central"/>
</dbReference>
<dbReference type="CDD" id="cd17104">
    <property type="entry name" value="FERM_F1_MYLIP"/>
    <property type="match status" value="1"/>
</dbReference>
<dbReference type="Gene3D" id="2.30.29.30">
    <property type="entry name" value="Pleckstrin-homology domain (PH domain)/Phosphotyrosine-binding domain (PTB)"/>
    <property type="match status" value="1"/>
</dbReference>
<dbReference type="GO" id="GO:0008270">
    <property type="term" value="F:zinc ion binding"/>
    <property type="evidence" value="ECO:0007669"/>
    <property type="project" value="UniProtKB-KW"/>
</dbReference>
<keyword evidence="2 4" id="KW-0863">Zinc-finger</keyword>
<dbReference type="GO" id="GO:0004842">
    <property type="term" value="F:ubiquitin-protein transferase activity"/>
    <property type="evidence" value="ECO:0007669"/>
    <property type="project" value="TreeGrafter"/>
</dbReference>
<dbReference type="InterPro" id="IPR018980">
    <property type="entry name" value="FERM_PH-like_C"/>
</dbReference>
<evidence type="ECO:0000313" key="7">
    <source>
        <dbReference type="EMBL" id="KAK7115481.1"/>
    </source>
</evidence>
<dbReference type="Proteomes" id="UP001374579">
    <property type="component" value="Unassembled WGS sequence"/>
</dbReference>
<evidence type="ECO:0000256" key="3">
    <source>
        <dbReference type="ARBA" id="ARBA00022833"/>
    </source>
</evidence>
<dbReference type="SMART" id="SM01196">
    <property type="entry name" value="FERM_C"/>
    <property type="match status" value="1"/>
</dbReference>
<dbReference type="SUPFAM" id="SSF47031">
    <property type="entry name" value="Second domain of FERM"/>
    <property type="match status" value="1"/>
</dbReference>
<dbReference type="GO" id="GO:0006511">
    <property type="term" value="P:ubiquitin-dependent protein catabolic process"/>
    <property type="evidence" value="ECO:0007669"/>
    <property type="project" value="TreeGrafter"/>
</dbReference>
<evidence type="ECO:0008006" key="9">
    <source>
        <dbReference type="Google" id="ProtNLM"/>
    </source>
</evidence>
<reference evidence="7 8" key="1">
    <citation type="submission" date="2024-02" db="EMBL/GenBank/DDBJ databases">
        <title>Chromosome-scale genome assembly of the rough periwinkle Littorina saxatilis.</title>
        <authorList>
            <person name="De Jode A."/>
            <person name="Faria R."/>
            <person name="Formenti G."/>
            <person name="Sims Y."/>
            <person name="Smith T.P."/>
            <person name="Tracey A."/>
            <person name="Wood J.M.D."/>
            <person name="Zagrodzka Z.B."/>
            <person name="Johannesson K."/>
            <person name="Butlin R.K."/>
            <person name="Leder E.H."/>
        </authorList>
    </citation>
    <scope>NUCLEOTIDE SEQUENCE [LARGE SCALE GENOMIC DNA]</scope>
    <source>
        <strain evidence="7">Snail1</strain>
        <tissue evidence="7">Muscle</tissue>
    </source>
</reference>
<dbReference type="InterPro" id="IPR000299">
    <property type="entry name" value="FERM_domain"/>
</dbReference>
<dbReference type="SUPFAM" id="SSF57850">
    <property type="entry name" value="RING/U-box"/>
    <property type="match status" value="1"/>
</dbReference>
<comment type="caution">
    <text evidence="7">The sequence shown here is derived from an EMBL/GenBank/DDBJ whole genome shotgun (WGS) entry which is preliminary data.</text>
</comment>
<dbReference type="Gene3D" id="3.30.40.10">
    <property type="entry name" value="Zinc/RING finger domain, C3HC4 (zinc finger)"/>
    <property type="match status" value="1"/>
</dbReference>
<feature type="domain" description="FERM" evidence="5">
    <location>
        <begin position="2"/>
        <end position="287"/>
    </location>
</feature>
<dbReference type="InterPro" id="IPR014352">
    <property type="entry name" value="FERM/acyl-CoA-bd_prot_sf"/>
</dbReference>
<sequence>MMRCHICLPDSHVLEIEVDLKATGQQCLDKVCERLGVLEHDYLGLRYHGNKQEQLWLNLRNRVDQQVSGHQPFRFHLRLKFCVQPHSIQQEVTRHLYYLQVWQDLRNGQLHQRGFEDKIPKLLALVAQAENGDQTTNMYQMEIYENLMTGLCHNTNQNVLEDVSQEHLTLQGMPKHTAEYGLLQEVAQLPTFGYEFHEVRSAHGDKILFGVGPEGLLLRNVVENTEETLSYPSIHMATHREREIYLQLIEDSGDLLPAVGYKLVSRKAAVALYRCITEMHSFYRCDTVSCDVSNQFCRDLKGTLVSIFNENSDLGKRYIFDIKRTSREAYDYARRKLYSMSQSTQSLATSQCLGSMQSMDIDRDNNALDRDNTPLDCASSQCQELKERLEHLEEALLCCICMSRFVATVLCPCGHMTCSNCARKIEECPLCRTAIERRQKVYLQNFSSHEEEGEYQGEYQQQQHQEEIAGELV</sequence>
<dbReference type="InterPro" id="IPR035963">
    <property type="entry name" value="FERM_2"/>
</dbReference>
<dbReference type="CDD" id="cd14473">
    <property type="entry name" value="FERM_B-lobe"/>
    <property type="match status" value="1"/>
</dbReference>
<keyword evidence="1" id="KW-0479">Metal-binding</keyword>
<protein>
    <recommendedName>
        <fullName evidence="9">RING-type E3 ubiquitin transferase</fullName>
    </recommendedName>
</protein>
<dbReference type="InterPro" id="IPR018979">
    <property type="entry name" value="FERM_N"/>
</dbReference>
<proteinExistence type="predicted"/>
<evidence type="ECO:0000256" key="4">
    <source>
        <dbReference type="PROSITE-ProRule" id="PRU00175"/>
    </source>
</evidence>
<dbReference type="Gene3D" id="1.20.80.10">
    <property type="match status" value="1"/>
</dbReference>
<feature type="domain" description="RING-type" evidence="6">
    <location>
        <begin position="398"/>
        <end position="432"/>
    </location>
</feature>
<dbReference type="InterPro" id="IPR001841">
    <property type="entry name" value="Znf_RING"/>
</dbReference>
<name>A0AAN9BZ96_9CAEN</name>
<dbReference type="InterPro" id="IPR029071">
    <property type="entry name" value="Ubiquitin-like_domsf"/>
</dbReference>
<dbReference type="EMBL" id="JBAMIC010000001">
    <property type="protein sequence ID" value="KAK7115481.1"/>
    <property type="molecule type" value="Genomic_DNA"/>
</dbReference>
<evidence type="ECO:0000256" key="2">
    <source>
        <dbReference type="ARBA" id="ARBA00022771"/>
    </source>
</evidence>
<keyword evidence="3" id="KW-0862">Zinc</keyword>